<dbReference type="Proteomes" id="UP000182060">
    <property type="component" value="Chromosome"/>
</dbReference>
<evidence type="ECO:0000259" key="1">
    <source>
        <dbReference type="PROSITE" id="PS50994"/>
    </source>
</evidence>
<feature type="domain" description="Integrase catalytic" evidence="1">
    <location>
        <begin position="257"/>
        <end position="466"/>
    </location>
</feature>
<name>A0AAC9IU31_9BURK</name>
<dbReference type="Gene3D" id="3.30.420.10">
    <property type="entry name" value="Ribonuclease H-like superfamily/Ribonuclease H"/>
    <property type="match status" value="1"/>
</dbReference>
<proteinExistence type="predicted"/>
<dbReference type="InterPro" id="IPR012337">
    <property type="entry name" value="RNaseH-like_sf"/>
</dbReference>
<dbReference type="SUPFAM" id="SSF53098">
    <property type="entry name" value="Ribonuclease H-like"/>
    <property type="match status" value="1"/>
</dbReference>
<protein>
    <recommendedName>
        <fullName evidence="1">Integrase catalytic domain-containing protein</fullName>
    </recommendedName>
</protein>
<dbReference type="InterPro" id="IPR036397">
    <property type="entry name" value="RNaseH_sf"/>
</dbReference>
<organism evidence="2 3">
    <name type="scientific">Polynucleobacter asymbioticus</name>
    <dbReference type="NCBI Taxonomy" id="576611"/>
    <lineage>
        <taxon>Bacteria</taxon>
        <taxon>Pseudomonadati</taxon>
        <taxon>Pseudomonadota</taxon>
        <taxon>Betaproteobacteria</taxon>
        <taxon>Burkholderiales</taxon>
        <taxon>Burkholderiaceae</taxon>
        <taxon>Polynucleobacter</taxon>
    </lineage>
</organism>
<evidence type="ECO:0000313" key="3">
    <source>
        <dbReference type="Proteomes" id="UP000182060"/>
    </source>
</evidence>
<dbReference type="PROSITE" id="PS50994">
    <property type="entry name" value="INTEGRASE"/>
    <property type="match status" value="1"/>
</dbReference>
<dbReference type="RefSeq" id="WP_081354875.1">
    <property type="nucleotide sequence ID" value="NZ_CP015016.1"/>
</dbReference>
<accession>A0AAC9IU31</accession>
<dbReference type="EMBL" id="CP015017">
    <property type="protein sequence ID" value="APC01955.1"/>
    <property type="molecule type" value="Genomic_DNA"/>
</dbReference>
<sequence>MKSFLLNSGLVVLREDEELRLLDHIRDEFEFESLETGEIISISEEQFWSDYESRQLKIIDSFSSSKEIITFGEVPSILPSENLHNLSEKYLADTVRKMFYIHELKKAGFTRGKKRFLKDEIIRISKQLGDKKPPSPSSIHRWWLTFDDSKSEIHSLISGNANRKRKHKIGRDSEVFLQDQIDACYAVKTRPGKSSAYRGYLEALEIENDRRKTNNQTKLTAVSDTTFIARINRRNKYDLMVARHGKAYADNHLHMTRGHLPADYPLDVVEVDHSLMDIVVLDDEGVVVVGRPWLTVMKDRRTGIIIGFSMSFQKTGIESISECFKHSLGSHLDVQKMWPDIKNPWPAFGFACVYEFDRGSDYLGNQCRDLVGRMGAHYSYCPVHRGDLKGHIERFFGSLNETLFESLPGRTFSNLGKRANYDPSKDTVIKFSTLVHLLHLWICDFHNVLPKDDSQTIPLDLWNEEIKIAPPRYAGNLDDLDILIGMHRTGSLSNEGLRFKWINYANDQLHDLMKRLGKGVKVDFVVNRENLGSIKVKDPNTNIYFDVTSTRPEYAEGLSLFQHEHLRKDGRIRLNKKNAIDELVKNRRAVKKVVSDSIMDKKKFSHSEAARLAGINSNSVLAGNPKTVNNIFANQNLGSEESSAEVITFPAYVRKKLAWGT</sequence>
<evidence type="ECO:0000313" key="2">
    <source>
        <dbReference type="EMBL" id="APC01955.1"/>
    </source>
</evidence>
<dbReference type="GO" id="GO:0003676">
    <property type="term" value="F:nucleic acid binding"/>
    <property type="evidence" value="ECO:0007669"/>
    <property type="project" value="InterPro"/>
</dbReference>
<gene>
    <name evidence="2" type="ORF">AOC25_10175</name>
</gene>
<dbReference type="GO" id="GO:0015074">
    <property type="term" value="P:DNA integration"/>
    <property type="evidence" value="ECO:0007669"/>
    <property type="project" value="InterPro"/>
</dbReference>
<dbReference type="InterPro" id="IPR001584">
    <property type="entry name" value="Integrase_cat-core"/>
</dbReference>
<reference evidence="2" key="1">
    <citation type="journal article" date="2017" name="Appl. Environ. Microbiol.">
        <title>Microdiversification of a pelagic Polynucleobacter species is mainly driven by acquisition of genomic islands from a partially interspecific gene pool.</title>
        <authorList>
            <person name="Hoetzinger M."/>
            <person name="Hahn M.W."/>
            <person name="Jezberova J."/>
            <person name="Schmidt J."/>
            <person name="Koll U."/>
        </authorList>
    </citation>
    <scope>NUCLEOTIDE SEQUENCE</scope>
    <source>
        <strain evidence="2">MWH-RechtKol4</strain>
    </source>
</reference>
<dbReference type="AlphaFoldDB" id="A0AAC9IU31"/>